<evidence type="ECO:0000313" key="2">
    <source>
        <dbReference type="Proteomes" id="UP000235739"/>
    </source>
</evidence>
<evidence type="ECO:0000313" key="1">
    <source>
        <dbReference type="EMBL" id="PMQ19514.1"/>
    </source>
</evidence>
<dbReference type="GeneID" id="303187062"/>
<organism evidence="1 2">
    <name type="scientific">Glutamicibacter arilaitensis</name>
    <dbReference type="NCBI Taxonomy" id="256701"/>
    <lineage>
        <taxon>Bacteria</taxon>
        <taxon>Bacillati</taxon>
        <taxon>Actinomycetota</taxon>
        <taxon>Actinomycetes</taxon>
        <taxon>Micrococcales</taxon>
        <taxon>Micrococcaceae</taxon>
        <taxon>Glutamicibacter</taxon>
    </lineage>
</organism>
<dbReference type="AlphaFoldDB" id="A0A2N7S049"/>
<dbReference type="EMBL" id="PNQX01000002">
    <property type="protein sequence ID" value="PMQ19514.1"/>
    <property type="molecule type" value="Genomic_DNA"/>
</dbReference>
<accession>A0A2N7S049</accession>
<protein>
    <submittedName>
        <fullName evidence="1">Uncharacterized protein</fullName>
    </submittedName>
</protein>
<dbReference type="RefSeq" id="WP_049862533.1">
    <property type="nucleotide sequence ID" value="NZ_JBQEJV010000062.1"/>
</dbReference>
<gene>
    <name evidence="1" type="ORF">CIK84_12615</name>
</gene>
<name>A0A2N7S049_9MICC</name>
<sequence>MLGGMFRSGAGTRHFASRIMRLQFLVVGVLIVLVTAGTLFASYDRVYSKAEDTSLTIARTVAVLPEVVEQVSRYAQQDKLDPQALAEGGAATSR</sequence>
<dbReference type="Proteomes" id="UP000235739">
    <property type="component" value="Unassembled WGS sequence"/>
</dbReference>
<proteinExistence type="predicted"/>
<comment type="caution">
    <text evidence="1">The sequence shown here is derived from an EMBL/GenBank/DDBJ whole genome shotgun (WGS) entry which is preliminary data.</text>
</comment>
<reference evidence="1 2" key="1">
    <citation type="journal article" date="2017" name="Elife">
        <title>Extensive horizontal gene transfer in cheese-associated bacteria.</title>
        <authorList>
            <person name="Bonham K.S."/>
            <person name="Wolfe B.E."/>
            <person name="Dutton R.J."/>
        </authorList>
    </citation>
    <scope>NUCLEOTIDE SEQUENCE [LARGE SCALE GENOMIC DNA]</scope>
    <source>
        <strain evidence="1 2">JB182</strain>
    </source>
</reference>